<comment type="caution">
    <text evidence="14">The sequence shown here is derived from an EMBL/GenBank/DDBJ whole genome shotgun (WGS) entry which is preliminary data.</text>
</comment>
<dbReference type="CDD" id="cd18773">
    <property type="entry name" value="PDC1_HK_sensor"/>
    <property type="match status" value="1"/>
</dbReference>
<name>A0A3A9KC11_9BACI</name>
<evidence type="ECO:0000256" key="2">
    <source>
        <dbReference type="ARBA" id="ARBA00022475"/>
    </source>
</evidence>
<feature type="domain" description="HAMP" evidence="13">
    <location>
        <begin position="312"/>
        <end position="365"/>
    </location>
</feature>
<feature type="transmembrane region" description="Helical" evidence="12">
    <location>
        <begin position="7"/>
        <end position="27"/>
    </location>
</feature>
<dbReference type="GO" id="GO:0000155">
    <property type="term" value="F:phosphorelay sensor kinase activity"/>
    <property type="evidence" value="ECO:0007669"/>
    <property type="project" value="InterPro"/>
</dbReference>
<dbReference type="InterPro" id="IPR036890">
    <property type="entry name" value="HATPase_C_sf"/>
</dbReference>
<evidence type="ECO:0000256" key="3">
    <source>
        <dbReference type="ARBA" id="ARBA00022553"/>
    </source>
</evidence>
<keyword evidence="10" id="KW-0902">Two-component regulatory system</keyword>
<evidence type="ECO:0000256" key="9">
    <source>
        <dbReference type="ARBA" id="ARBA00022989"/>
    </source>
</evidence>
<keyword evidence="2" id="KW-1003">Cell membrane</keyword>
<protein>
    <submittedName>
        <fullName evidence="14">Two-component sensor histidine kinase</fullName>
    </submittedName>
</protein>
<keyword evidence="3" id="KW-0597">Phosphoprotein</keyword>
<dbReference type="CDD" id="cd06225">
    <property type="entry name" value="HAMP"/>
    <property type="match status" value="1"/>
</dbReference>
<evidence type="ECO:0000313" key="15">
    <source>
        <dbReference type="Proteomes" id="UP000281498"/>
    </source>
</evidence>
<keyword evidence="6" id="KW-0547">Nucleotide-binding</keyword>
<gene>
    <name evidence="14" type="ORF">CR203_23795</name>
</gene>
<reference evidence="14 15" key="1">
    <citation type="submission" date="2017-10" db="EMBL/GenBank/DDBJ databases">
        <title>Bacillus sp. nov., a halophilic bacterium isolated from a Keqin Lake.</title>
        <authorList>
            <person name="Wang H."/>
        </authorList>
    </citation>
    <scope>NUCLEOTIDE SEQUENCE [LARGE SCALE GENOMIC DNA]</scope>
    <source>
        <strain evidence="14 15">KCTC 13187</strain>
    </source>
</reference>
<dbReference type="InterPro" id="IPR050640">
    <property type="entry name" value="Bact_2-comp_sensor_kinase"/>
</dbReference>
<keyword evidence="8" id="KW-0067">ATP-binding</keyword>
<dbReference type="InterPro" id="IPR003660">
    <property type="entry name" value="HAMP_dom"/>
</dbReference>
<dbReference type="PANTHER" id="PTHR34220:SF11">
    <property type="entry name" value="SENSOR PROTEIN KINASE HPTS"/>
    <property type="match status" value="1"/>
</dbReference>
<evidence type="ECO:0000256" key="11">
    <source>
        <dbReference type="ARBA" id="ARBA00023136"/>
    </source>
</evidence>
<dbReference type="InterPro" id="IPR010559">
    <property type="entry name" value="Sig_transdc_His_kin_internal"/>
</dbReference>
<dbReference type="SMART" id="SM00304">
    <property type="entry name" value="HAMP"/>
    <property type="match status" value="1"/>
</dbReference>
<evidence type="ECO:0000259" key="13">
    <source>
        <dbReference type="PROSITE" id="PS50885"/>
    </source>
</evidence>
<dbReference type="Gene3D" id="6.10.340.10">
    <property type="match status" value="1"/>
</dbReference>
<evidence type="ECO:0000256" key="10">
    <source>
        <dbReference type="ARBA" id="ARBA00023012"/>
    </source>
</evidence>
<dbReference type="Gene3D" id="3.30.565.10">
    <property type="entry name" value="Histidine kinase-like ATPase, C-terminal domain"/>
    <property type="match status" value="1"/>
</dbReference>
<dbReference type="GO" id="GO:0005524">
    <property type="term" value="F:ATP binding"/>
    <property type="evidence" value="ECO:0007669"/>
    <property type="project" value="UniProtKB-KW"/>
</dbReference>
<evidence type="ECO:0000313" key="14">
    <source>
        <dbReference type="EMBL" id="RKL64885.1"/>
    </source>
</evidence>
<keyword evidence="7 14" id="KW-0418">Kinase</keyword>
<keyword evidence="5 12" id="KW-0812">Transmembrane</keyword>
<dbReference type="Pfam" id="PF06580">
    <property type="entry name" value="His_kinase"/>
    <property type="match status" value="1"/>
</dbReference>
<proteinExistence type="predicted"/>
<keyword evidence="4" id="KW-0808">Transferase</keyword>
<comment type="subcellular location">
    <subcellularLocation>
        <location evidence="1">Cell membrane</location>
        <topology evidence="1">Multi-pass membrane protein</topology>
    </subcellularLocation>
</comment>
<dbReference type="EMBL" id="PDOE01000030">
    <property type="protein sequence ID" value="RKL64885.1"/>
    <property type="molecule type" value="Genomic_DNA"/>
</dbReference>
<dbReference type="OrthoDB" id="9776552at2"/>
<sequence length="604" mass="69925">MRLKHKLISSYLIALIVPIMIITLTIYNLTAKSLEDSARLFASMYTSQARTTMDEFIMEYDQMTKSVLAESHILQILEGKTLVTMEQRIQDKELIQNFLIRMVNLKPEIDTVMLIGSNQDVYRYTRTSVSIDEKILLSQPWLKELKNSKKNLFITPAHEGSYYNNGNKGAVVTVGRKLSNYSGSYVGMILMELEPQKLIKLNEDFLMARNQYDIRLVMSNDNGEIIYHSDVTTDRRDWSEIIGEEYVVEENQEAKDDLIVLSDSSNIGEISLSTEIPKDKLLANINRIRYVTLFATMGCVLFVVIVSVIFSHRITKPILYLRRSMKLAEIGQYVPLTDSSLRKDEIGELVESYNQMILRIKELIEDVFIAEIKQKQAKFLALQTQINPHMLYNTLEQIRMKAFVENQDEIADMIKILARLFKLSLGKETGNYTIRNEIDYVSNYIKLQNMRYEDRFLLKLQLNEEIMNTPVFPIVLQPIVENSITHGFRYHNTILTIRIEGKIVEQNDVLIRIADNGVSMPLKQVEELNKKLQFTKNEKTGLRGMQEQEEENRDSDKSIGLVNIAQRIKLHYGERYGMKLIPQTENGVTVEILIPKYSKNKLEE</sequence>
<dbReference type="AlphaFoldDB" id="A0A3A9KC11"/>
<evidence type="ECO:0000256" key="7">
    <source>
        <dbReference type="ARBA" id="ARBA00022777"/>
    </source>
</evidence>
<evidence type="ECO:0000256" key="5">
    <source>
        <dbReference type="ARBA" id="ARBA00022692"/>
    </source>
</evidence>
<evidence type="ECO:0000256" key="4">
    <source>
        <dbReference type="ARBA" id="ARBA00022679"/>
    </source>
</evidence>
<evidence type="ECO:0000256" key="6">
    <source>
        <dbReference type="ARBA" id="ARBA00022741"/>
    </source>
</evidence>
<keyword evidence="9 12" id="KW-1133">Transmembrane helix</keyword>
<dbReference type="GO" id="GO:0005886">
    <property type="term" value="C:plasma membrane"/>
    <property type="evidence" value="ECO:0007669"/>
    <property type="project" value="UniProtKB-SubCell"/>
</dbReference>
<feature type="transmembrane region" description="Helical" evidence="12">
    <location>
        <begin position="290"/>
        <end position="310"/>
    </location>
</feature>
<evidence type="ECO:0000256" key="12">
    <source>
        <dbReference type="SAM" id="Phobius"/>
    </source>
</evidence>
<evidence type="ECO:0000256" key="8">
    <source>
        <dbReference type="ARBA" id="ARBA00022840"/>
    </source>
</evidence>
<dbReference type="PANTHER" id="PTHR34220">
    <property type="entry name" value="SENSOR HISTIDINE KINASE YPDA"/>
    <property type="match status" value="1"/>
</dbReference>
<accession>A0A3A9KC11</accession>
<organism evidence="14 15">
    <name type="scientific">Salipaludibacillus neizhouensis</name>
    <dbReference type="NCBI Taxonomy" id="885475"/>
    <lineage>
        <taxon>Bacteria</taxon>
        <taxon>Bacillati</taxon>
        <taxon>Bacillota</taxon>
        <taxon>Bacilli</taxon>
        <taxon>Bacillales</taxon>
        <taxon>Bacillaceae</taxon>
    </lineage>
</organism>
<dbReference type="Proteomes" id="UP000281498">
    <property type="component" value="Unassembled WGS sequence"/>
</dbReference>
<keyword evidence="11 12" id="KW-0472">Membrane</keyword>
<dbReference type="RefSeq" id="WP_110937126.1">
    <property type="nucleotide sequence ID" value="NZ_KZ614146.1"/>
</dbReference>
<dbReference type="PROSITE" id="PS50885">
    <property type="entry name" value="HAMP"/>
    <property type="match status" value="1"/>
</dbReference>
<keyword evidence="15" id="KW-1185">Reference proteome</keyword>
<evidence type="ECO:0000256" key="1">
    <source>
        <dbReference type="ARBA" id="ARBA00004651"/>
    </source>
</evidence>
<dbReference type="SUPFAM" id="SSF55874">
    <property type="entry name" value="ATPase domain of HSP90 chaperone/DNA topoisomerase II/histidine kinase"/>
    <property type="match status" value="1"/>
</dbReference>